<dbReference type="SUPFAM" id="SSF47336">
    <property type="entry name" value="ACP-like"/>
    <property type="match status" value="1"/>
</dbReference>
<feature type="domain" description="Carrier" evidence="18">
    <location>
        <begin position="749"/>
        <end position="827"/>
    </location>
</feature>
<dbReference type="InterPro" id="IPR000873">
    <property type="entry name" value="AMP-dep_synth/lig_dom"/>
</dbReference>
<dbReference type="PIRSF" id="PIRSF001617">
    <property type="entry name" value="Alpha-AR"/>
    <property type="match status" value="1"/>
</dbReference>
<dbReference type="Pfam" id="PF00501">
    <property type="entry name" value="AMP-binding"/>
    <property type="match status" value="1"/>
</dbReference>
<evidence type="ECO:0000256" key="6">
    <source>
        <dbReference type="ARBA" id="ARBA00013073"/>
    </source>
</evidence>
<keyword evidence="7" id="KW-0596">Phosphopantetheine</keyword>
<comment type="catalytic activity">
    <reaction evidence="16">
        <text>(S)-2-amino-6-oxohexanoate + NAD(+) + H2O = L-2-aminoadipate + NADH + 2 H(+)</text>
        <dbReference type="Rhea" id="RHEA:12308"/>
        <dbReference type="ChEBI" id="CHEBI:15377"/>
        <dbReference type="ChEBI" id="CHEBI:15378"/>
        <dbReference type="ChEBI" id="CHEBI:57540"/>
        <dbReference type="ChEBI" id="CHEBI:57945"/>
        <dbReference type="ChEBI" id="CHEBI:58321"/>
        <dbReference type="ChEBI" id="CHEBI:58672"/>
        <dbReference type="EC" id="1.2.1.31"/>
    </reaction>
</comment>
<dbReference type="InterPro" id="IPR045851">
    <property type="entry name" value="AMP-bd_C_sf"/>
</dbReference>
<reference evidence="19 20" key="1">
    <citation type="submission" date="2016-07" db="EMBL/GenBank/DDBJ databases">
        <title>Pervasive Adenine N6-methylation of Active Genes in Fungi.</title>
        <authorList>
            <consortium name="DOE Joint Genome Institute"/>
            <person name="Mondo S.J."/>
            <person name="Dannebaum R.O."/>
            <person name="Kuo R.C."/>
            <person name="Labutti K."/>
            <person name="Haridas S."/>
            <person name="Kuo A."/>
            <person name="Salamov A."/>
            <person name="Ahrendt S.R."/>
            <person name="Lipzen A."/>
            <person name="Sullivan W."/>
            <person name="Andreopoulos W.B."/>
            <person name="Clum A."/>
            <person name="Lindquist E."/>
            <person name="Daum C."/>
            <person name="Ramamoorthy G.K."/>
            <person name="Gryganskyi A."/>
            <person name="Culley D."/>
            <person name="Magnuson J.K."/>
            <person name="James T.Y."/>
            <person name="O'Malley M.A."/>
            <person name="Stajich J.E."/>
            <person name="Spatafora J.W."/>
            <person name="Visel A."/>
            <person name="Grigoriev I.V."/>
        </authorList>
    </citation>
    <scope>NUCLEOTIDE SEQUENCE [LARGE SCALE GENOMIC DNA]</scope>
    <source>
        <strain evidence="19 20">PL171</strain>
    </source>
</reference>
<comment type="caution">
    <text evidence="19">The sequence shown here is derived from an EMBL/GenBank/DDBJ whole genome shotgun (WGS) entry which is preliminary data.</text>
</comment>
<evidence type="ECO:0000256" key="7">
    <source>
        <dbReference type="ARBA" id="ARBA00022450"/>
    </source>
</evidence>
<dbReference type="InterPro" id="IPR014397">
    <property type="entry name" value="Lys2"/>
</dbReference>
<comment type="similarity">
    <text evidence="4">Belongs to the ATP-dependent AMP-binding enzyme family.</text>
</comment>
<dbReference type="EC" id="1.2.1.31" evidence="6"/>
<dbReference type="InterPro" id="IPR010080">
    <property type="entry name" value="Thioester_reductase-like_dom"/>
</dbReference>
<dbReference type="SUPFAM" id="SSF51735">
    <property type="entry name" value="NAD(P)-binding Rossmann-fold domains"/>
    <property type="match status" value="1"/>
</dbReference>
<name>A0A1Y2HPV4_9FUNG</name>
<dbReference type="Gene3D" id="1.10.1200.10">
    <property type="entry name" value="ACP-like"/>
    <property type="match status" value="1"/>
</dbReference>
<dbReference type="PANTHER" id="PTHR44845">
    <property type="entry name" value="CARRIER DOMAIN-CONTAINING PROTEIN"/>
    <property type="match status" value="1"/>
</dbReference>
<dbReference type="GO" id="GO:0019878">
    <property type="term" value="P:lysine biosynthetic process via aminoadipic acid"/>
    <property type="evidence" value="ECO:0007669"/>
    <property type="project" value="UniProtKB-UniPathway"/>
</dbReference>
<evidence type="ECO:0000256" key="3">
    <source>
        <dbReference type="ARBA" id="ARBA00004827"/>
    </source>
</evidence>
<evidence type="ECO:0000256" key="5">
    <source>
        <dbReference type="ARBA" id="ARBA00012913"/>
    </source>
</evidence>
<dbReference type="Pfam" id="PF00550">
    <property type="entry name" value="PP-binding"/>
    <property type="match status" value="1"/>
</dbReference>
<dbReference type="Proteomes" id="UP000193411">
    <property type="component" value="Unassembled WGS sequence"/>
</dbReference>
<keyword evidence="8" id="KW-0597">Phosphoprotein</keyword>
<evidence type="ECO:0000313" key="20">
    <source>
        <dbReference type="Proteomes" id="UP000193411"/>
    </source>
</evidence>
<evidence type="ECO:0000256" key="10">
    <source>
        <dbReference type="ARBA" id="ARBA00022857"/>
    </source>
</evidence>
<keyword evidence="10" id="KW-0521">NADP</keyword>
<dbReference type="STRING" id="765915.A0A1Y2HPV4"/>
<keyword evidence="11" id="KW-0560">Oxidoreductase</keyword>
<evidence type="ECO:0000256" key="1">
    <source>
        <dbReference type="ARBA" id="ARBA00001957"/>
    </source>
</evidence>
<evidence type="ECO:0000313" key="19">
    <source>
        <dbReference type="EMBL" id="ORZ36610.1"/>
    </source>
</evidence>
<comment type="catalytic activity">
    <reaction evidence="17">
        <text>(S)-2-amino-6-oxohexanoate + NADP(+) + H2O = L-2-aminoadipate + NADPH + 2 H(+)</text>
        <dbReference type="Rhea" id="RHEA:12304"/>
        <dbReference type="ChEBI" id="CHEBI:15377"/>
        <dbReference type="ChEBI" id="CHEBI:15378"/>
        <dbReference type="ChEBI" id="CHEBI:57783"/>
        <dbReference type="ChEBI" id="CHEBI:58321"/>
        <dbReference type="ChEBI" id="CHEBI:58349"/>
        <dbReference type="ChEBI" id="CHEBI:58672"/>
        <dbReference type="EC" id="1.2.1.31"/>
    </reaction>
</comment>
<comment type="pathway">
    <text evidence="3">Amino-acid biosynthesis; L-lysine biosynthesis via AAA pathway; L-lysine from L-alpha-aminoadipate (fungal route): step 1/3.</text>
</comment>
<evidence type="ECO:0000256" key="4">
    <source>
        <dbReference type="ARBA" id="ARBA00006432"/>
    </source>
</evidence>
<evidence type="ECO:0000256" key="16">
    <source>
        <dbReference type="ARBA" id="ARBA00048414"/>
    </source>
</evidence>
<dbReference type="Gene3D" id="3.40.50.720">
    <property type="entry name" value="NAD(P)-binding Rossmann-like Domain"/>
    <property type="match status" value="1"/>
</dbReference>
<keyword evidence="20" id="KW-1185">Reference proteome</keyword>
<dbReference type="PROSITE" id="PS00455">
    <property type="entry name" value="AMP_BINDING"/>
    <property type="match status" value="1"/>
</dbReference>
<dbReference type="NCBIfam" id="TIGR03443">
    <property type="entry name" value="alpha_am_amid"/>
    <property type="match status" value="1"/>
</dbReference>
<dbReference type="InterPro" id="IPR036736">
    <property type="entry name" value="ACP-like_sf"/>
</dbReference>
<evidence type="ECO:0000259" key="18">
    <source>
        <dbReference type="PROSITE" id="PS50075"/>
    </source>
</evidence>
<dbReference type="EC" id="1.2.1.95" evidence="5"/>
<evidence type="ECO:0000256" key="13">
    <source>
        <dbReference type="ARBA" id="ARBA00031335"/>
    </source>
</evidence>
<dbReference type="NCBIfam" id="TIGR01733">
    <property type="entry name" value="AA-adenyl-dom"/>
    <property type="match status" value="1"/>
</dbReference>
<gene>
    <name evidence="19" type="ORF">BCR44DRAFT_1068427</name>
</gene>
<dbReference type="Gene3D" id="3.30.559.30">
    <property type="entry name" value="Nonribosomal peptide synthetase, condensation domain"/>
    <property type="match status" value="1"/>
</dbReference>
<dbReference type="InterPro" id="IPR009081">
    <property type="entry name" value="PP-bd_ACP"/>
</dbReference>
<evidence type="ECO:0000256" key="12">
    <source>
        <dbReference type="ARBA" id="ARBA00023154"/>
    </source>
</evidence>
<dbReference type="InterPro" id="IPR036291">
    <property type="entry name" value="NAD(P)-bd_dom_sf"/>
</dbReference>
<dbReference type="EMBL" id="MCFL01000016">
    <property type="protein sequence ID" value="ORZ36610.1"/>
    <property type="molecule type" value="Genomic_DNA"/>
</dbReference>
<dbReference type="GO" id="GO:0004043">
    <property type="term" value="F:L-aminoadipate-semialdehyde dehydrogenase [NAD(P)+] activity"/>
    <property type="evidence" value="ECO:0007669"/>
    <property type="project" value="UniProtKB-EC"/>
</dbReference>
<organism evidence="19 20">
    <name type="scientific">Catenaria anguillulae PL171</name>
    <dbReference type="NCBI Taxonomy" id="765915"/>
    <lineage>
        <taxon>Eukaryota</taxon>
        <taxon>Fungi</taxon>
        <taxon>Fungi incertae sedis</taxon>
        <taxon>Blastocladiomycota</taxon>
        <taxon>Blastocladiomycetes</taxon>
        <taxon>Blastocladiales</taxon>
        <taxon>Catenariaceae</taxon>
        <taxon>Catenaria</taxon>
    </lineage>
</organism>
<dbReference type="InterPro" id="IPR042099">
    <property type="entry name" value="ANL_N_sf"/>
</dbReference>
<evidence type="ECO:0000256" key="11">
    <source>
        <dbReference type="ARBA" id="ARBA00023002"/>
    </source>
</evidence>
<protein>
    <recommendedName>
        <fullName evidence="14">Alpha-aminoadipate reductase</fullName>
        <ecNumber evidence="6">1.2.1.31</ecNumber>
        <ecNumber evidence="5">1.2.1.95</ecNumber>
    </recommendedName>
    <alternativeName>
        <fullName evidence="13">L-aminoadipate-semialdehyde dehydrogenase</fullName>
    </alternativeName>
</protein>
<evidence type="ECO:0000256" key="8">
    <source>
        <dbReference type="ARBA" id="ARBA00022553"/>
    </source>
</evidence>
<dbReference type="UniPathway" id="UPA00033">
    <property type="reaction ID" value="UER00032"/>
</dbReference>
<dbReference type="PANTHER" id="PTHR44845:SF1">
    <property type="entry name" value="L-2-AMINOADIPATE REDUCTASE"/>
    <property type="match status" value="1"/>
</dbReference>
<dbReference type="Pfam" id="PF07993">
    <property type="entry name" value="NAD_binding_4"/>
    <property type="match status" value="1"/>
</dbReference>
<evidence type="ECO:0000256" key="14">
    <source>
        <dbReference type="ARBA" id="ARBA00032195"/>
    </source>
</evidence>
<evidence type="ECO:0000256" key="2">
    <source>
        <dbReference type="ARBA" id="ARBA00003499"/>
    </source>
</evidence>
<dbReference type="PROSITE" id="PS50075">
    <property type="entry name" value="CARRIER"/>
    <property type="match status" value="1"/>
</dbReference>
<evidence type="ECO:0000256" key="17">
    <source>
        <dbReference type="ARBA" id="ARBA00049537"/>
    </source>
</evidence>
<dbReference type="InterPro" id="IPR013120">
    <property type="entry name" value="FAR_NAD-bd"/>
</dbReference>
<dbReference type="OrthoDB" id="329835at2759"/>
<evidence type="ECO:0000256" key="15">
    <source>
        <dbReference type="ARBA" id="ARBA00048260"/>
    </source>
</evidence>
<dbReference type="InterPro" id="IPR010071">
    <property type="entry name" value="AA_adenyl_dom"/>
</dbReference>
<dbReference type="InterPro" id="IPR020845">
    <property type="entry name" value="AMP-binding_CS"/>
</dbReference>
<proteinExistence type="inferred from homology"/>
<sequence length="1299" mass="140297">MNQVVDVEHHAATVDPIPFARLVSALATTSSSQHGHGPHHHQPLFKVRFFNTTDTNPALLSTQGTATDLTIFITTSPSLRTLLPIHVRIAYNACLFSPQRMADMADQLTQVLEAATSDASTPIGSISLVTPSMRARLPDPTLDLHWDQWPGAICDVFEANALRNPDATCVVDQVEDGSNKRRVFTYQQINNAASRVANALIQGGIQREDVVMLYSARCVELVVAIMGVLRAGATFSVIDPAYPPQRQCIYLSVAQPRGLIILSRAGQLDASVREYISTQLHIVCELSPLHLESDGSVPLLAHVPASNPGIVLGPDSIGTLSFTSGSTGVPKGVKGRHFSLTHYYPWLASHFGLTSRDRFTMLSGIAHDPIQRDIFTPLFLGAALHIPTADDIGTPGALARWMHSEQVSVTHLTPAMGQLVTSGVAAAAADGGAMMDTLRNAFFVGDILTKRDVARLQLLAPNCAVVNMYGTTETQRAVSYLRVPPRALDPEWLSTRCKEVVPAGQGMINVQLLVVNKAGKLAGVGEIGELYVRAGGLAEGYLGLPEATAEKFLANPFAPAPEATTSTPASIPYFKGPRDRMYRTGDLGRFLPTGHVECSGRADDQIKIRGFRIELGEIDMYLSQHARVRENVTLVRRDKDEEMTLVSYLVLNAPETNEADAAGKEIGVGKVHYVVPQDWASVQSDIRAWLRSKLPAYAVPAVICPLRAMPLTPNGKVDKNALPFPDTGRLMSLAAANPTAAAAHADTSDDRSRVARDLRGVWAKVLRVPEDAVQWQDNFFDIGGHSVLATRLVLLVRREFGLPDAPLALVFDTPVLGDMATRVEAWVDEQALDVTAAVAAPAAGGVEAEGDKENVEFDYAQFADAPLPDEICVRAGARLMVDERPRHVVVTGATGFLGAFIVAQLLGADSQVKVTCVARAKSDADARARVVRNLALHACGLSDSSLARLEAVAGDLAQPQWGLSEATWTRLAADADAIVHNGAMVHWVYPYAKLAPANVAGTLEALKLATAGNRIKPVHFVSSTSVLDTPHFTQHLGGAAVHESDPLHGSRSGLRSGYAQTKWVAERLCARASKERGVPVTVVRPGYIVGHSQSGVTNADDFIWRLVKGCIELGACPDVTNVVNMCPVDYVASVVVALTLGAGDAQVSAPAIAVNDGGECESVWAPPHARIYGRVYHTFNPENFRFVDLLAGSLTSAWPSVKQVPYLDWRAQLLERTMADGPASALFPLLHFVLDDLPTATRAPALDTSNTRAVLGEGKGRCRACAREYRGRWRIWWRAGFCRSQRSRWWKGGRVLVRR</sequence>
<accession>A0A1Y2HPV4</accession>
<evidence type="ECO:0000256" key="9">
    <source>
        <dbReference type="ARBA" id="ARBA00022605"/>
    </source>
</evidence>
<dbReference type="Gene3D" id="3.30.300.30">
    <property type="match status" value="1"/>
</dbReference>
<dbReference type="SUPFAM" id="SSF56801">
    <property type="entry name" value="Acetyl-CoA synthetase-like"/>
    <property type="match status" value="1"/>
</dbReference>
<comment type="catalytic activity">
    <reaction evidence="15">
        <text>(S)-2-amino-6-oxohexanoate + AMP + diphosphate + NADP(+) = L-2-aminoadipate + ATP + NADPH + H(+)</text>
        <dbReference type="Rhea" id="RHEA:46936"/>
        <dbReference type="ChEBI" id="CHEBI:15378"/>
        <dbReference type="ChEBI" id="CHEBI:30616"/>
        <dbReference type="ChEBI" id="CHEBI:33019"/>
        <dbReference type="ChEBI" id="CHEBI:57783"/>
        <dbReference type="ChEBI" id="CHEBI:58321"/>
        <dbReference type="ChEBI" id="CHEBI:58349"/>
        <dbReference type="ChEBI" id="CHEBI:58672"/>
        <dbReference type="ChEBI" id="CHEBI:456215"/>
        <dbReference type="EC" id="1.2.1.95"/>
    </reaction>
</comment>
<comment type="function">
    <text evidence="2">Catalyzes the activation of alpha-aminoadipate by ATP-dependent adenylation and the reduction of activated alpha-aminoadipate by NADPH. The activated alpha-aminoadipate is bound to the phosphopantheinyl group of the enzyme itself before it is reduced to (S)-2-amino-6-oxohexanoate.</text>
</comment>
<dbReference type="CDD" id="cd05235">
    <property type="entry name" value="SDR_e1"/>
    <property type="match status" value="1"/>
</dbReference>
<comment type="cofactor">
    <cofactor evidence="1">
        <name>pantetheine 4'-phosphate</name>
        <dbReference type="ChEBI" id="CHEBI:47942"/>
    </cofactor>
</comment>
<dbReference type="Gene3D" id="3.40.50.12780">
    <property type="entry name" value="N-terminal domain of ligase-like"/>
    <property type="match status" value="1"/>
</dbReference>
<keyword evidence="9" id="KW-0028">Amino-acid biosynthesis</keyword>
<keyword evidence="12" id="KW-0457">Lysine biosynthesis</keyword>
<dbReference type="NCBIfam" id="TIGR01746">
    <property type="entry name" value="Thioester-redct"/>
    <property type="match status" value="1"/>
</dbReference>